<keyword evidence="2" id="KW-1185">Reference proteome</keyword>
<gene>
    <name evidence="1" type="ORF">L210DRAFT_455163</name>
</gene>
<dbReference type="EMBL" id="WHUW01000021">
    <property type="protein sequence ID" value="KAF8436522.1"/>
    <property type="molecule type" value="Genomic_DNA"/>
</dbReference>
<name>A0AAD4GBY2_BOLED</name>
<reference evidence="1" key="2">
    <citation type="journal article" date="2020" name="Nat. Commun.">
        <title>Large-scale genome sequencing of mycorrhizal fungi provides insights into the early evolution of symbiotic traits.</title>
        <authorList>
            <person name="Miyauchi S."/>
            <person name="Kiss E."/>
            <person name="Kuo A."/>
            <person name="Drula E."/>
            <person name="Kohler A."/>
            <person name="Sanchez-Garcia M."/>
            <person name="Morin E."/>
            <person name="Andreopoulos B."/>
            <person name="Barry K.W."/>
            <person name="Bonito G."/>
            <person name="Buee M."/>
            <person name="Carver A."/>
            <person name="Chen C."/>
            <person name="Cichocki N."/>
            <person name="Clum A."/>
            <person name="Culley D."/>
            <person name="Crous P.W."/>
            <person name="Fauchery L."/>
            <person name="Girlanda M."/>
            <person name="Hayes R.D."/>
            <person name="Keri Z."/>
            <person name="LaButti K."/>
            <person name="Lipzen A."/>
            <person name="Lombard V."/>
            <person name="Magnuson J."/>
            <person name="Maillard F."/>
            <person name="Murat C."/>
            <person name="Nolan M."/>
            <person name="Ohm R.A."/>
            <person name="Pangilinan J."/>
            <person name="Pereira M.F."/>
            <person name="Perotto S."/>
            <person name="Peter M."/>
            <person name="Pfister S."/>
            <person name="Riley R."/>
            <person name="Sitrit Y."/>
            <person name="Stielow J.B."/>
            <person name="Szollosi G."/>
            <person name="Zifcakova L."/>
            <person name="Stursova M."/>
            <person name="Spatafora J.W."/>
            <person name="Tedersoo L."/>
            <person name="Vaario L.M."/>
            <person name="Yamada A."/>
            <person name="Yan M."/>
            <person name="Wang P."/>
            <person name="Xu J."/>
            <person name="Bruns T."/>
            <person name="Baldrian P."/>
            <person name="Vilgalys R."/>
            <person name="Dunand C."/>
            <person name="Henrissat B."/>
            <person name="Grigoriev I.V."/>
            <person name="Hibbett D."/>
            <person name="Nagy L.G."/>
            <person name="Martin F.M."/>
        </authorList>
    </citation>
    <scope>NUCLEOTIDE SEQUENCE</scope>
    <source>
        <strain evidence="1">BED1</strain>
    </source>
</reference>
<reference evidence="1" key="1">
    <citation type="submission" date="2019-10" db="EMBL/GenBank/DDBJ databases">
        <authorList>
            <consortium name="DOE Joint Genome Institute"/>
            <person name="Kuo A."/>
            <person name="Miyauchi S."/>
            <person name="Kiss E."/>
            <person name="Drula E."/>
            <person name="Kohler A."/>
            <person name="Sanchez-Garcia M."/>
            <person name="Andreopoulos B."/>
            <person name="Barry K.W."/>
            <person name="Bonito G."/>
            <person name="Buee M."/>
            <person name="Carver A."/>
            <person name="Chen C."/>
            <person name="Cichocki N."/>
            <person name="Clum A."/>
            <person name="Culley D."/>
            <person name="Crous P.W."/>
            <person name="Fauchery L."/>
            <person name="Girlanda M."/>
            <person name="Hayes R."/>
            <person name="Keri Z."/>
            <person name="LaButti K."/>
            <person name="Lipzen A."/>
            <person name="Lombard V."/>
            <person name="Magnuson J."/>
            <person name="Maillard F."/>
            <person name="Morin E."/>
            <person name="Murat C."/>
            <person name="Nolan M."/>
            <person name="Ohm R."/>
            <person name="Pangilinan J."/>
            <person name="Pereira M."/>
            <person name="Perotto S."/>
            <person name="Peter M."/>
            <person name="Riley R."/>
            <person name="Sitrit Y."/>
            <person name="Stielow B."/>
            <person name="Szollosi G."/>
            <person name="Zifcakova L."/>
            <person name="Stursova M."/>
            <person name="Spatafora J.W."/>
            <person name="Tedersoo L."/>
            <person name="Vaario L.-M."/>
            <person name="Yamada A."/>
            <person name="Yan M."/>
            <person name="Wang P."/>
            <person name="Xu J."/>
            <person name="Bruns T."/>
            <person name="Baldrian P."/>
            <person name="Vilgalys R."/>
            <person name="Henrissat B."/>
            <person name="Grigoriev I.V."/>
            <person name="Hibbett D."/>
            <person name="Nagy L.G."/>
            <person name="Martin F.M."/>
        </authorList>
    </citation>
    <scope>NUCLEOTIDE SEQUENCE</scope>
    <source>
        <strain evidence="1">BED1</strain>
    </source>
</reference>
<organism evidence="1 2">
    <name type="scientific">Boletus edulis BED1</name>
    <dbReference type="NCBI Taxonomy" id="1328754"/>
    <lineage>
        <taxon>Eukaryota</taxon>
        <taxon>Fungi</taxon>
        <taxon>Dikarya</taxon>
        <taxon>Basidiomycota</taxon>
        <taxon>Agaricomycotina</taxon>
        <taxon>Agaricomycetes</taxon>
        <taxon>Agaricomycetidae</taxon>
        <taxon>Boletales</taxon>
        <taxon>Boletineae</taxon>
        <taxon>Boletaceae</taxon>
        <taxon>Boletoideae</taxon>
        <taxon>Boletus</taxon>
    </lineage>
</organism>
<dbReference type="AlphaFoldDB" id="A0AAD4GBY2"/>
<evidence type="ECO:0000313" key="2">
    <source>
        <dbReference type="Proteomes" id="UP001194468"/>
    </source>
</evidence>
<sequence length="161" mass="18672">MKSWTAKNISWRRIDTTQTTVARWRFTSSGKAFKAHSYSHIRAGHCSHLSHALESMAVSYLPMVPWPGSRPELIPIPCHSDSLQDGEQIVAVVPHGLSSMHVRHARNLRKRTSLSLSRYQIESSAPYLRYQFIHPRRYFRTRFNSVRNSVRKESLERTLSL</sequence>
<accession>A0AAD4GBY2</accession>
<dbReference type="Proteomes" id="UP001194468">
    <property type="component" value="Unassembled WGS sequence"/>
</dbReference>
<protein>
    <submittedName>
        <fullName evidence="1">Uncharacterized protein</fullName>
    </submittedName>
</protein>
<proteinExistence type="predicted"/>
<evidence type="ECO:0000313" key="1">
    <source>
        <dbReference type="EMBL" id="KAF8436522.1"/>
    </source>
</evidence>
<comment type="caution">
    <text evidence="1">The sequence shown here is derived from an EMBL/GenBank/DDBJ whole genome shotgun (WGS) entry which is preliminary data.</text>
</comment>